<comment type="caution">
    <text evidence="3">The sequence shown here is derived from an EMBL/GenBank/DDBJ whole genome shotgun (WGS) entry which is preliminary data.</text>
</comment>
<dbReference type="AlphaFoldDB" id="A0AAV1JVE4"/>
<feature type="compositionally biased region" description="Polar residues" evidence="1">
    <location>
        <begin position="66"/>
        <end position="78"/>
    </location>
</feature>
<evidence type="ECO:0000313" key="3">
    <source>
        <dbReference type="EMBL" id="CAK1552365.1"/>
    </source>
</evidence>
<evidence type="ECO:0000256" key="2">
    <source>
        <dbReference type="SAM" id="SignalP"/>
    </source>
</evidence>
<accession>A0AAV1JVE4</accession>
<dbReference type="EMBL" id="CAVLEF010000144">
    <property type="protein sequence ID" value="CAK1552365.1"/>
    <property type="molecule type" value="Genomic_DNA"/>
</dbReference>
<dbReference type="Proteomes" id="UP001497472">
    <property type="component" value="Unassembled WGS sequence"/>
</dbReference>
<protein>
    <submittedName>
        <fullName evidence="3">Uncharacterized protein</fullName>
    </submittedName>
</protein>
<evidence type="ECO:0000313" key="4">
    <source>
        <dbReference type="Proteomes" id="UP001497472"/>
    </source>
</evidence>
<proteinExistence type="predicted"/>
<feature type="region of interest" description="Disordered" evidence="1">
    <location>
        <begin position="66"/>
        <end position="97"/>
    </location>
</feature>
<feature type="signal peptide" evidence="2">
    <location>
        <begin position="1"/>
        <end position="19"/>
    </location>
</feature>
<feature type="chain" id="PRO_5043673576" evidence="2">
    <location>
        <begin position="20"/>
        <end position="161"/>
    </location>
</feature>
<gene>
    <name evidence="3" type="ORF">LNINA_LOCUS11412</name>
</gene>
<evidence type="ECO:0000256" key="1">
    <source>
        <dbReference type="SAM" id="MobiDB-lite"/>
    </source>
</evidence>
<keyword evidence="2" id="KW-0732">Signal</keyword>
<reference evidence="3 4" key="1">
    <citation type="submission" date="2023-11" db="EMBL/GenBank/DDBJ databases">
        <authorList>
            <person name="Okamura Y."/>
        </authorList>
    </citation>
    <scope>NUCLEOTIDE SEQUENCE [LARGE SCALE GENOMIC DNA]</scope>
</reference>
<sequence length="161" mass="17864">MFFRSVIPVLLSIGAAAVAQEYTDSPIAEETTRLTTDAGSEARKPIERSPFSVAGVTFDYVTTTVDESATSAASPQSDRPTRTTERVPATKPSFVKPKPKLASKLHYFGKESAFGGFARNAVERAAKRRFKSRCRCEKIWNCPKLQITVPRCPDEYFLCCF</sequence>
<name>A0AAV1JVE4_9NEOP</name>
<keyword evidence="4" id="KW-1185">Reference proteome</keyword>
<organism evidence="3 4">
    <name type="scientific">Leptosia nina</name>
    <dbReference type="NCBI Taxonomy" id="320188"/>
    <lineage>
        <taxon>Eukaryota</taxon>
        <taxon>Metazoa</taxon>
        <taxon>Ecdysozoa</taxon>
        <taxon>Arthropoda</taxon>
        <taxon>Hexapoda</taxon>
        <taxon>Insecta</taxon>
        <taxon>Pterygota</taxon>
        <taxon>Neoptera</taxon>
        <taxon>Endopterygota</taxon>
        <taxon>Lepidoptera</taxon>
        <taxon>Glossata</taxon>
        <taxon>Ditrysia</taxon>
        <taxon>Papilionoidea</taxon>
        <taxon>Pieridae</taxon>
        <taxon>Pierinae</taxon>
        <taxon>Leptosia</taxon>
    </lineage>
</organism>